<dbReference type="PROSITE" id="PS50106">
    <property type="entry name" value="PDZ"/>
    <property type="match status" value="1"/>
</dbReference>
<dbReference type="GO" id="GO:0042597">
    <property type="term" value="C:periplasmic space"/>
    <property type="evidence" value="ECO:0007669"/>
    <property type="project" value="TreeGrafter"/>
</dbReference>
<evidence type="ECO:0000256" key="1">
    <source>
        <dbReference type="ARBA" id="ARBA00010541"/>
    </source>
</evidence>
<dbReference type="InterPro" id="IPR043504">
    <property type="entry name" value="Peptidase_S1_PA_chymotrypsin"/>
</dbReference>
<dbReference type="SUPFAM" id="SSF50156">
    <property type="entry name" value="PDZ domain-like"/>
    <property type="match status" value="2"/>
</dbReference>
<dbReference type="SMART" id="SM00228">
    <property type="entry name" value="PDZ"/>
    <property type="match status" value="1"/>
</dbReference>
<evidence type="ECO:0000256" key="2">
    <source>
        <dbReference type="ARBA" id="ARBA00022670"/>
    </source>
</evidence>
<evidence type="ECO:0000256" key="3">
    <source>
        <dbReference type="ARBA" id="ARBA00022801"/>
    </source>
</evidence>
<dbReference type="Pfam" id="PF13180">
    <property type="entry name" value="PDZ_2"/>
    <property type="match status" value="1"/>
</dbReference>
<accession>A0A4Q0P8Y6</accession>
<feature type="domain" description="PDZ" evidence="4">
    <location>
        <begin position="269"/>
        <end position="334"/>
    </location>
</feature>
<gene>
    <name evidence="5" type="ORF">DSM00_822</name>
</gene>
<comment type="similarity">
    <text evidence="1">Belongs to the peptidase S1C family.</text>
</comment>
<organism evidence="5 6">
    <name type="scientific">Leeuwenhoekiella aequorea</name>
    <dbReference type="NCBI Taxonomy" id="283736"/>
    <lineage>
        <taxon>Bacteria</taxon>
        <taxon>Pseudomonadati</taxon>
        <taxon>Bacteroidota</taxon>
        <taxon>Flavobacteriia</taxon>
        <taxon>Flavobacteriales</taxon>
        <taxon>Flavobacteriaceae</taxon>
        <taxon>Leeuwenhoekiella</taxon>
    </lineage>
</organism>
<evidence type="ECO:0000313" key="5">
    <source>
        <dbReference type="EMBL" id="RXG23210.1"/>
    </source>
</evidence>
<evidence type="ECO:0000313" key="6">
    <source>
        <dbReference type="Proteomes" id="UP000289238"/>
    </source>
</evidence>
<dbReference type="EMBL" id="QOVM01000002">
    <property type="protein sequence ID" value="RXG23210.1"/>
    <property type="molecule type" value="Genomic_DNA"/>
</dbReference>
<dbReference type="Gene3D" id="2.30.42.10">
    <property type="match status" value="2"/>
</dbReference>
<dbReference type="GO" id="GO:0006515">
    <property type="term" value="P:protein quality control for misfolded or incompletely synthesized proteins"/>
    <property type="evidence" value="ECO:0007669"/>
    <property type="project" value="TreeGrafter"/>
</dbReference>
<dbReference type="PANTHER" id="PTHR22939">
    <property type="entry name" value="SERINE PROTEASE FAMILY S1C HTRA-RELATED"/>
    <property type="match status" value="1"/>
</dbReference>
<dbReference type="CDD" id="cd06779">
    <property type="entry name" value="cpPDZ_Deg_HtrA-like"/>
    <property type="match status" value="1"/>
</dbReference>
<proteinExistence type="inferred from homology"/>
<dbReference type="InterPro" id="IPR009003">
    <property type="entry name" value="Peptidase_S1_PA"/>
</dbReference>
<dbReference type="SUPFAM" id="SSF50494">
    <property type="entry name" value="Trypsin-like serine proteases"/>
    <property type="match status" value="1"/>
</dbReference>
<keyword evidence="6" id="KW-1185">Reference proteome</keyword>
<dbReference type="AlphaFoldDB" id="A0A4Q0P8Y6"/>
<dbReference type="RefSeq" id="WP_128756753.1">
    <property type="nucleotide sequence ID" value="NZ_JASMRS010000002.1"/>
</dbReference>
<protein>
    <submittedName>
        <fullName evidence="5">Do/DeqQ family serine protease</fullName>
    </submittedName>
</protein>
<dbReference type="Proteomes" id="UP000289238">
    <property type="component" value="Unassembled WGS sequence"/>
</dbReference>
<keyword evidence="2 5" id="KW-0645">Protease</keyword>
<sequence>MKKFASLLFVAILGGGITLGAYKFLEEETGSEITTLASESKFSPVSFNGTPITSTNADFTEAADRTVHAVVHVKNVQVSRQPRSLQDLFYGGGEIRKGLVGAGSGVIISADGYIVTNNHVIDGATELEVSLNDNRTYKAEVVGTDPKADIALIKIDSDGELPYLPFGNSDNVRIGEWALAVGNPFNLTSTVTAGIISAKARDFNELDGNNQSFIQTDAAINPGNSGGALVNINGELIGINTAITSQTGSYVGYAFAVPSNNARKIVEDIMEYGDVQRGILGVSGGSMNSNYAKEYDIDAVEGFYIDSVEPEGGAEKAGLKKGDVIVNIDNVAIRKFADLSGYLGSKRPNDVVEVTYIRGDDKKTTSVKLLKYSSYIIEKPGLEVREISKELLKDYGAQNGVVIAQATNDQLKRYDLSGIVITAIDDQKVKSVDDVKRIVSSKASNEPISISFASKGGEKKQIIFQ</sequence>
<dbReference type="InterPro" id="IPR001940">
    <property type="entry name" value="Peptidase_S1C"/>
</dbReference>
<evidence type="ECO:0000259" key="4">
    <source>
        <dbReference type="PROSITE" id="PS50106"/>
    </source>
</evidence>
<dbReference type="Gene3D" id="2.40.10.10">
    <property type="entry name" value="Trypsin-like serine proteases"/>
    <property type="match status" value="2"/>
</dbReference>
<dbReference type="InterPro" id="IPR001478">
    <property type="entry name" value="PDZ"/>
</dbReference>
<reference evidence="5 6" key="1">
    <citation type="submission" date="2018-07" db="EMBL/GenBank/DDBJ databases">
        <title>Leeuwenhoekiella genomics.</title>
        <authorList>
            <person name="Tahon G."/>
            <person name="Willems A."/>
        </authorList>
    </citation>
    <scope>NUCLEOTIDE SEQUENCE [LARGE SCALE GENOMIC DNA]</scope>
    <source>
        <strain evidence="5 6">LMG 22550</strain>
    </source>
</reference>
<comment type="caution">
    <text evidence="5">The sequence shown here is derived from an EMBL/GenBank/DDBJ whole genome shotgun (WGS) entry which is preliminary data.</text>
</comment>
<dbReference type="OrthoDB" id="9758917at2"/>
<dbReference type="PANTHER" id="PTHR22939:SF129">
    <property type="entry name" value="SERINE PROTEASE HTRA2, MITOCHONDRIAL"/>
    <property type="match status" value="1"/>
</dbReference>
<dbReference type="PRINTS" id="PR00834">
    <property type="entry name" value="PROTEASES2C"/>
</dbReference>
<dbReference type="Pfam" id="PF13365">
    <property type="entry name" value="Trypsin_2"/>
    <property type="match status" value="1"/>
</dbReference>
<dbReference type="GO" id="GO:0004252">
    <property type="term" value="F:serine-type endopeptidase activity"/>
    <property type="evidence" value="ECO:0007669"/>
    <property type="project" value="InterPro"/>
</dbReference>
<keyword evidence="3" id="KW-0378">Hydrolase</keyword>
<dbReference type="InterPro" id="IPR036034">
    <property type="entry name" value="PDZ_sf"/>
</dbReference>
<name>A0A4Q0P8Y6_9FLAO</name>